<name>A0A9D6V1Y9_9BACT</name>
<accession>A0A9D6V1Y9</accession>
<comment type="caution">
    <text evidence="1">The sequence shown here is derived from an EMBL/GenBank/DDBJ whole genome shotgun (WGS) entry which is preliminary data.</text>
</comment>
<sequence>MPEPNETNIPCNTFAMVSEEDPRCGCGLKEVLTYEEESILAKMREIKEQVRPVAQKLKDVQAQMGRSAKIESAPEFAGVYAQIEELRREWQDWERKLEDAIERKLIMLGHRQPR</sequence>
<reference evidence="1" key="1">
    <citation type="submission" date="2020-07" db="EMBL/GenBank/DDBJ databases">
        <title>Huge and variable diversity of episymbiotic CPR bacteria and DPANN archaea in groundwater ecosystems.</title>
        <authorList>
            <person name="He C.Y."/>
            <person name="Keren R."/>
            <person name="Whittaker M."/>
            <person name="Farag I.F."/>
            <person name="Doudna J."/>
            <person name="Cate J.H.D."/>
            <person name="Banfield J.F."/>
        </authorList>
    </citation>
    <scope>NUCLEOTIDE SEQUENCE</scope>
    <source>
        <strain evidence="1">NC_groundwater_1664_Pr3_B-0.1um_52_9</strain>
    </source>
</reference>
<dbReference type="EMBL" id="JACRDE010000297">
    <property type="protein sequence ID" value="MBI5250024.1"/>
    <property type="molecule type" value="Genomic_DNA"/>
</dbReference>
<protein>
    <submittedName>
        <fullName evidence="1">Uncharacterized protein</fullName>
    </submittedName>
</protein>
<organism evidence="1 2">
    <name type="scientific">Desulfomonile tiedjei</name>
    <dbReference type="NCBI Taxonomy" id="2358"/>
    <lineage>
        <taxon>Bacteria</taxon>
        <taxon>Pseudomonadati</taxon>
        <taxon>Thermodesulfobacteriota</taxon>
        <taxon>Desulfomonilia</taxon>
        <taxon>Desulfomonilales</taxon>
        <taxon>Desulfomonilaceae</taxon>
        <taxon>Desulfomonile</taxon>
    </lineage>
</organism>
<dbReference type="Proteomes" id="UP000807825">
    <property type="component" value="Unassembled WGS sequence"/>
</dbReference>
<evidence type="ECO:0000313" key="1">
    <source>
        <dbReference type="EMBL" id="MBI5250024.1"/>
    </source>
</evidence>
<gene>
    <name evidence="1" type="ORF">HY912_11065</name>
</gene>
<proteinExistence type="predicted"/>
<evidence type="ECO:0000313" key="2">
    <source>
        <dbReference type="Proteomes" id="UP000807825"/>
    </source>
</evidence>
<dbReference type="AlphaFoldDB" id="A0A9D6V1Y9"/>